<name>A0ABU9DI05_9BACL</name>
<protein>
    <submittedName>
        <fullName evidence="2">FixH family protein</fullName>
    </submittedName>
</protein>
<reference evidence="2 3" key="1">
    <citation type="submission" date="2024-04" db="EMBL/GenBank/DDBJ databases">
        <title>draft genome sequnece of Paenibacillus filicis.</title>
        <authorList>
            <person name="Kim D.-U."/>
        </authorList>
    </citation>
    <scope>NUCLEOTIDE SEQUENCE [LARGE SCALE GENOMIC DNA]</scope>
    <source>
        <strain evidence="2 3">KACC14197</strain>
    </source>
</reference>
<dbReference type="RefSeq" id="WP_341415480.1">
    <property type="nucleotide sequence ID" value="NZ_JBBPCC010000006.1"/>
</dbReference>
<dbReference type="Proteomes" id="UP001469365">
    <property type="component" value="Unassembled WGS sequence"/>
</dbReference>
<feature type="signal peptide" evidence="1">
    <location>
        <begin position="1"/>
        <end position="27"/>
    </location>
</feature>
<dbReference type="PROSITE" id="PS51257">
    <property type="entry name" value="PROKAR_LIPOPROTEIN"/>
    <property type="match status" value="1"/>
</dbReference>
<comment type="caution">
    <text evidence="2">The sequence shown here is derived from an EMBL/GenBank/DDBJ whole genome shotgun (WGS) entry which is preliminary data.</text>
</comment>
<keyword evidence="1" id="KW-0732">Signal</keyword>
<evidence type="ECO:0000256" key="1">
    <source>
        <dbReference type="SAM" id="SignalP"/>
    </source>
</evidence>
<sequence length="127" mass="13531">MKRLLWSILLLSCLVIVAAACSSGSQGQDPAIVKVELSTEPTAAVAAKPVTLTAHITGLVKENDANVQFDIRSENKNELPDLVTASSTGSGSYAAAKTFDKPGTYTIYIHLYQGDLHVTKKKQLVVS</sequence>
<dbReference type="EMBL" id="JBBPCC010000006">
    <property type="protein sequence ID" value="MEK8128399.1"/>
    <property type="molecule type" value="Genomic_DNA"/>
</dbReference>
<keyword evidence="3" id="KW-1185">Reference proteome</keyword>
<feature type="chain" id="PRO_5047378089" evidence="1">
    <location>
        <begin position="28"/>
        <end position="127"/>
    </location>
</feature>
<gene>
    <name evidence="2" type="ORF">WMW72_10835</name>
</gene>
<proteinExistence type="predicted"/>
<evidence type="ECO:0000313" key="3">
    <source>
        <dbReference type="Proteomes" id="UP001469365"/>
    </source>
</evidence>
<organism evidence="2 3">
    <name type="scientific">Paenibacillus filicis</name>
    <dbReference type="NCBI Taxonomy" id="669464"/>
    <lineage>
        <taxon>Bacteria</taxon>
        <taxon>Bacillati</taxon>
        <taxon>Bacillota</taxon>
        <taxon>Bacilli</taxon>
        <taxon>Bacillales</taxon>
        <taxon>Paenibacillaceae</taxon>
        <taxon>Paenibacillus</taxon>
    </lineage>
</organism>
<evidence type="ECO:0000313" key="2">
    <source>
        <dbReference type="EMBL" id="MEK8128399.1"/>
    </source>
</evidence>
<accession>A0ABU9DI05</accession>